<keyword evidence="4 6" id="KW-1133">Transmembrane helix</keyword>
<feature type="transmembrane region" description="Helical" evidence="6">
    <location>
        <begin position="22"/>
        <end position="55"/>
    </location>
</feature>
<keyword evidence="3 6" id="KW-0812">Transmembrane</keyword>
<evidence type="ECO:0000256" key="5">
    <source>
        <dbReference type="ARBA" id="ARBA00023136"/>
    </source>
</evidence>
<dbReference type="KEGG" id="drt:Dret_0162"/>
<dbReference type="STRING" id="485915.Dret_0162"/>
<keyword evidence="5 6" id="KW-0472">Membrane</keyword>
<dbReference type="OrthoDB" id="4533at2"/>
<proteinExistence type="predicted"/>
<dbReference type="eggNOG" id="COG0619">
    <property type="taxonomic scope" value="Bacteria"/>
</dbReference>
<dbReference type="GO" id="GO:0043190">
    <property type="term" value="C:ATP-binding cassette (ABC) transporter complex"/>
    <property type="evidence" value="ECO:0007669"/>
    <property type="project" value="InterPro"/>
</dbReference>
<feature type="transmembrane region" description="Helical" evidence="6">
    <location>
        <begin position="101"/>
        <end position="124"/>
    </location>
</feature>
<sequence length="252" mass="28415">MLQETLHHGHSFFHRRDPRAKILSAAAVAWAIALCQSFPPLILATGGAATALFAAQLPWRDLAKRFAAVNLFLLFLWMVLPWTYGQEHIWAPHTWQLSSDGLLLCLAITLKANAITGFLVVLLATSSIPEIGRGLHQLRLPDKLVFLLLFTYRYIHVIAEEWQRLFRAAQLRGFSPGTNRRTYTTLGHMLSQVFVRSFDRSQRIYQAMLLRGFTGRFHPLTASLMRPADWILALSCIALAGGLVGWEVLLRG</sequence>
<dbReference type="AlphaFoldDB" id="C8WZI9"/>
<dbReference type="PANTHER" id="PTHR34857">
    <property type="entry name" value="SLL0384 PROTEIN"/>
    <property type="match status" value="1"/>
</dbReference>
<feature type="transmembrane region" description="Helical" evidence="6">
    <location>
        <begin position="67"/>
        <end position="85"/>
    </location>
</feature>
<evidence type="ECO:0000313" key="7">
    <source>
        <dbReference type="EMBL" id="ACV67464.1"/>
    </source>
</evidence>
<evidence type="ECO:0000256" key="1">
    <source>
        <dbReference type="ARBA" id="ARBA00004651"/>
    </source>
</evidence>
<dbReference type="Proteomes" id="UP000001052">
    <property type="component" value="Chromosome"/>
</dbReference>
<dbReference type="PANTHER" id="PTHR34857:SF2">
    <property type="entry name" value="SLL0384 PROTEIN"/>
    <property type="match status" value="1"/>
</dbReference>
<dbReference type="Pfam" id="PF02361">
    <property type="entry name" value="CbiQ"/>
    <property type="match status" value="1"/>
</dbReference>
<dbReference type="EMBL" id="CP001734">
    <property type="protein sequence ID" value="ACV67464.1"/>
    <property type="molecule type" value="Genomic_DNA"/>
</dbReference>
<gene>
    <name evidence="7" type="ordered locus">Dret_0162</name>
</gene>
<evidence type="ECO:0000256" key="3">
    <source>
        <dbReference type="ARBA" id="ARBA00022692"/>
    </source>
</evidence>
<dbReference type="GO" id="GO:0006824">
    <property type="term" value="P:cobalt ion transport"/>
    <property type="evidence" value="ECO:0007669"/>
    <property type="project" value="InterPro"/>
</dbReference>
<reference evidence="8" key="1">
    <citation type="submission" date="2009-09" db="EMBL/GenBank/DDBJ databases">
        <title>The complete chromosome of Desulfohalobium retbaense DSM 5692.</title>
        <authorList>
            <consortium name="US DOE Joint Genome Institute (JGI-PGF)"/>
            <person name="Lucas S."/>
            <person name="Copeland A."/>
            <person name="Lapidus A."/>
            <person name="Glavina del Rio T."/>
            <person name="Dalin E."/>
            <person name="Tice H."/>
            <person name="Bruce D."/>
            <person name="Goodwin L."/>
            <person name="Pitluck S."/>
            <person name="Kyrpides N."/>
            <person name="Mavromatis K."/>
            <person name="Ivanova N."/>
            <person name="Mikhailova N."/>
            <person name="Munk A.C."/>
            <person name="Brettin T."/>
            <person name="Detter J.C."/>
            <person name="Han C."/>
            <person name="Tapia R."/>
            <person name="Larimer F."/>
            <person name="Land M."/>
            <person name="Hauser L."/>
            <person name="Markowitz V."/>
            <person name="Cheng J.-F."/>
            <person name="Hugenholtz P."/>
            <person name="Woyke T."/>
            <person name="Wu D."/>
            <person name="Spring S."/>
            <person name="Klenk H.-P."/>
            <person name="Eisen J.A."/>
        </authorList>
    </citation>
    <scope>NUCLEOTIDE SEQUENCE [LARGE SCALE GENOMIC DNA]</scope>
    <source>
        <strain evidence="8">DSM 5692</strain>
    </source>
</reference>
<name>C8WZI9_DESRD</name>
<dbReference type="InterPro" id="IPR003339">
    <property type="entry name" value="ABC/ECF_trnsptr_transmembrane"/>
</dbReference>
<evidence type="ECO:0000256" key="2">
    <source>
        <dbReference type="ARBA" id="ARBA00022475"/>
    </source>
</evidence>
<dbReference type="HOGENOM" id="CLU_056469_1_3_7"/>
<dbReference type="InterPro" id="IPR012809">
    <property type="entry name" value="ECF_CbiQ"/>
</dbReference>
<dbReference type="RefSeq" id="WP_015750623.1">
    <property type="nucleotide sequence ID" value="NC_013223.1"/>
</dbReference>
<keyword evidence="8" id="KW-1185">Reference proteome</keyword>
<evidence type="ECO:0000313" key="8">
    <source>
        <dbReference type="Proteomes" id="UP000001052"/>
    </source>
</evidence>
<evidence type="ECO:0000256" key="6">
    <source>
        <dbReference type="SAM" id="Phobius"/>
    </source>
</evidence>
<reference evidence="7 8" key="2">
    <citation type="journal article" date="2010" name="Stand. Genomic Sci.">
        <title>Complete genome sequence of Desulfohalobium retbaense type strain (HR(100)).</title>
        <authorList>
            <person name="Spring S."/>
            <person name="Nolan M."/>
            <person name="Lapidus A."/>
            <person name="Glavina Del Rio T."/>
            <person name="Copeland A."/>
            <person name="Tice H."/>
            <person name="Cheng J.F."/>
            <person name="Lucas S."/>
            <person name="Land M."/>
            <person name="Chen F."/>
            <person name="Bruce D."/>
            <person name="Goodwin L."/>
            <person name="Pitluck S."/>
            <person name="Ivanova N."/>
            <person name="Mavromatis K."/>
            <person name="Mikhailova N."/>
            <person name="Pati A."/>
            <person name="Chen A."/>
            <person name="Palaniappan K."/>
            <person name="Hauser L."/>
            <person name="Chang Y.J."/>
            <person name="Jeffries C.D."/>
            <person name="Munk C."/>
            <person name="Kiss H."/>
            <person name="Chain P."/>
            <person name="Han C."/>
            <person name="Brettin T."/>
            <person name="Detter J.C."/>
            <person name="Schuler E."/>
            <person name="Goker M."/>
            <person name="Rohde M."/>
            <person name="Bristow J."/>
            <person name="Eisen J.A."/>
            <person name="Markowitz V."/>
            <person name="Hugenholtz P."/>
            <person name="Kyrpides N.C."/>
            <person name="Klenk H.P."/>
        </authorList>
    </citation>
    <scope>NUCLEOTIDE SEQUENCE [LARGE SCALE GENOMIC DNA]</scope>
    <source>
        <strain evidence="7 8">DSM 5692</strain>
    </source>
</reference>
<dbReference type="CDD" id="cd16914">
    <property type="entry name" value="EcfT"/>
    <property type="match status" value="1"/>
</dbReference>
<organism evidence="7 8">
    <name type="scientific">Desulfohalobium retbaense (strain ATCC 49708 / DSM 5692 / JCM 16813 / HR100)</name>
    <dbReference type="NCBI Taxonomy" id="485915"/>
    <lineage>
        <taxon>Bacteria</taxon>
        <taxon>Pseudomonadati</taxon>
        <taxon>Thermodesulfobacteriota</taxon>
        <taxon>Desulfovibrionia</taxon>
        <taxon>Desulfovibrionales</taxon>
        <taxon>Desulfohalobiaceae</taxon>
        <taxon>Desulfohalobium</taxon>
    </lineage>
</organism>
<protein>
    <submittedName>
        <fullName evidence="7">Cobalt ABC transporter, inner membrane subunit CbiQ</fullName>
    </submittedName>
</protein>
<keyword evidence="2" id="KW-1003">Cell membrane</keyword>
<comment type="subcellular location">
    <subcellularLocation>
        <location evidence="1">Cell membrane</location>
        <topology evidence="1">Multi-pass membrane protein</topology>
    </subcellularLocation>
</comment>
<dbReference type="NCBIfam" id="TIGR02454">
    <property type="entry name" value="ECF_T_CbiQ"/>
    <property type="match status" value="1"/>
</dbReference>
<evidence type="ECO:0000256" key="4">
    <source>
        <dbReference type="ARBA" id="ARBA00022989"/>
    </source>
</evidence>
<accession>C8WZI9</accession>
<feature type="transmembrane region" description="Helical" evidence="6">
    <location>
        <begin position="230"/>
        <end position="250"/>
    </location>
</feature>
<dbReference type="InterPro" id="IPR051611">
    <property type="entry name" value="ECF_transporter_component"/>
</dbReference>